<name>A0A1M3T0P4_ASPLC</name>
<organism evidence="1 2">
    <name type="scientific">Aspergillus luchuensis (strain CBS 106.47)</name>
    <dbReference type="NCBI Taxonomy" id="1137211"/>
    <lineage>
        <taxon>Eukaryota</taxon>
        <taxon>Fungi</taxon>
        <taxon>Dikarya</taxon>
        <taxon>Ascomycota</taxon>
        <taxon>Pezizomycotina</taxon>
        <taxon>Eurotiomycetes</taxon>
        <taxon>Eurotiomycetidae</taxon>
        <taxon>Eurotiales</taxon>
        <taxon>Aspergillaceae</taxon>
        <taxon>Aspergillus</taxon>
        <taxon>Aspergillus subgen. Circumdati</taxon>
    </lineage>
</organism>
<dbReference type="AlphaFoldDB" id="A0A1M3T0P4"/>
<reference evidence="2" key="1">
    <citation type="journal article" date="2017" name="Genome Biol.">
        <title>Comparative genomics reveals high biological diversity and specific adaptations in the industrially and medically important fungal genus Aspergillus.</title>
        <authorList>
            <person name="de Vries R.P."/>
            <person name="Riley R."/>
            <person name="Wiebenga A."/>
            <person name="Aguilar-Osorio G."/>
            <person name="Amillis S."/>
            <person name="Uchima C.A."/>
            <person name="Anderluh G."/>
            <person name="Asadollahi M."/>
            <person name="Askin M."/>
            <person name="Barry K."/>
            <person name="Battaglia E."/>
            <person name="Bayram O."/>
            <person name="Benocci T."/>
            <person name="Braus-Stromeyer S.A."/>
            <person name="Caldana C."/>
            <person name="Canovas D."/>
            <person name="Cerqueira G.C."/>
            <person name="Chen F."/>
            <person name="Chen W."/>
            <person name="Choi C."/>
            <person name="Clum A."/>
            <person name="Dos Santos R.A."/>
            <person name="Damasio A.R."/>
            <person name="Diallinas G."/>
            <person name="Emri T."/>
            <person name="Fekete E."/>
            <person name="Flipphi M."/>
            <person name="Freyberg S."/>
            <person name="Gallo A."/>
            <person name="Gournas C."/>
            <person name="Habgood R."/>
            <person name="Hainaut M."/>
            <person name="Harispe M.L."/>
            <person name="Henrissat B."/>
            <person name="Hilden K.S."/>
            <person name="Hope R."/>
            <person name="Hossain A."/>
            <person name="Karabika E."/>
            <person name="Karaffa L."/>
            <person name="Karanyi Z."/>
            <person name="Krasevec N."/>
            <person name="Kuo A."/>
            <person name="Kusch H."/>
            <person name="LaButti K."/>
            <person name="Lagendijk E.L."/>
            <person name="Lapidus A."/>
            <person name="Levasseur A."/>
            <person name="Lindquist E."/>
            <person name="Lipzen A."/>
            <person name="Logrieco A.F."/>
            <person name="MacCabe A."/>
            <person name="Maekelae M.R."/>
            <person name="Malavazi I."/>
            <person name="Melin P."/>
            <person name="Meyer V."/>
            <person name="Mielnichuk N."/>
            <person name="Miskei M."/>
            <person name="Molnar A.P."/>
            <person name="Mule G."/>
            <person name="Ngan C.Y."/>
            <person name="Orejas M."/>
            <person name="Orosz E."/>
            <person name="Ouedraogo J.P."/>
            <person name="Overkamp K.M."/>
            <person name="Park H.-S."/>
            <person name="Perrone G."/>
            <person name="Piumi F."/>
            <person name="Punt P.J."/>
            <person name="Ram A.F."/>
            <person name="Ramon A."/>
            <person name="Rauscher S."/>
            <person name="Record E."/>
            <person name="Riano-Pachon D.M."/>
            <person name="Robert V."/>
            <person name="Roehrig J."/>
            <person name="Ruller R."/>
            <person name="Salamov A."/>
            <person name="Salih N.S."/>
            <person name="Samson R.A."/>
            <person name="Sandor E."/>
            <person name="Sanguinetti M."/>
            <person name="Schuetze T."/>
            <person name="Sepcic K."/>
            <person name="Shelest E."/>
            <person name="Sherlock G."/>
            <person name="Sophianopoulou V."/>
            <person name="Squina F.M."/>
            <person name="Sun H."/>
            <person name="Susca A."/>
            <person name="Todd R.B."/>
            <person name="Tsang A."/>
            <person name="Unkles S.E."/>
            <person name="van de Wiele N."/>
            <person name="van Rossen-Uffink D."/>
            <person name="Oliveira J.V."/>
            <person name="Vesth T.C."/>
            <person name="Visser J."/>
            <person name="Yu J.-H."/>
            <person name="Zhou M."/>
            <person name="Andersen M.R."/>
            <person name="Archer D.B."/>
            <person name="Baker S.E."/>
            <person name="Benoit I."/>
            <person name="Brakhage A.A."/>
            <person name="Braus G.H."/>
            <person name="Fischer R."/>
            <person name="Frisvad J.C."/>
            <person name="Goldman G.H."/>
            <person name="Houbraken J."/>
            <person name="Oakley B."/>
            <person name="Pocsi I."/>
            <person name="Scazzocchio C."/>
            <person name="Seiboth B."/>
            <person name="vanKuyk P.A."/>
            <person name="Wortman J."/>
            <person name="Dyer P.S."/>
            <person name="Grigoriev I.V."/>
        </authorList>
    </citation>
    <scope>NUCLEOTIDE SEQUENCE [LARGE SCALE GENOMIC DNA]</scope>
    <source>
        <strain evidence="2">CBS 106.47</strain>
    </source>
</reference>
<evidence type="ECO:0000313" key="1">
    <source>
        <dbReference type="EMBL" id="OJZ80308.1"/>
    </source>
</evidence>
<proteinExistence type="predicted"/>
<sequence length="55" mass="6074">MSRAVARLAPSDWVDAVFITICHLSLLALLSIFETALAEVCAFQHGNPRIFQQVC</sequence>
<accession>A0A1M3T0P4</accession>
<dbReference type="EMBL" id="KV878256">
    <property type="protein sequence ID" value="OJZ80308.1"/>
    <property type="molecule type" value="Genomic_DNA"/>
</dbReference>
<evidence type="ECO:0000313" key="2">
    <source>
        <dbReference type="Proteomes" id="UP000184063"/>
    </source>
</evidence>
<protein>
    <submittedName>
        <fullName evidence="1">Uncharacterized protein</fullName>
    </submittedName>
</protein>
<dbReference type="Proteomes" id="UP000184063">
    <property type="component" value="Unassembled WGS sequence"/>
</dbReference>
<dbReference type="VEuPathDB" id="FungiDB:ASPFODRAFT_53393"/>
<gene>
    <name evidence="1" type="ORF">ASPFODRAFT_53393</name>
</gene>